<reference evidence="8" key="1">
    <citation type="submission" date="2022-08" db="EMBL/GenBank/DDBJ databases">
        <authorList>
            <person name="Somphong A."/>
            <person name="Phongsopitanun W."/>
        </authorList>
    </citation>
    <scope>NUCLEOTIDE SEQUENCE</scope>
    <source>
        <strain evidence="8">LP05-1</strain>
    </source>
</reference>
<evidence type="ECO:0000256" key="4">
    <source>
        <dbReference type="ARBA" id="ARBA00022989"/>
    </source>
</evidence>
<keyword evidence="2" id="KW-1003">Cell membrane</keyword>
<dbReference type="SUPFAM" id="SSF103473">
    <property type="entry name" value="MFS general substrate transporter"/>
    <property type="match status" value="1"/>
</dbReference>
<protein>
    <submittedName>
        <fullName evidence="8">MFS transporter</fullName>
    </submittedName>
</protein>
<evidence type="ECO:0000256" key="1">
    <source>
        <dbReference type="ARBA" id="ARBA00004651"/>
    </source>
</evidence>
<feature type="transmembrane region" description="Helical" evidence="7">
    <location>
        <begin position="182"/>
        <end position="207"/>
    </location>
</feature>
<proteinExistence type="predicted"/>
<feature type="transmembrane region" description="Helical" evidence="7">
    <location>
        <begin position="299"/>
        <end position="324"/>
    </location>
</feature>
<name>A0ABT2CJN9_9ACTN</name>
<evidence type="ECO:0000256" key="2">
    <source>
        <dbReference type="ARBA" id="ARBA00022475"/>
    </source>
</evidence>
<dbReference type="RefSeq" id="WP_258788192.1">
    <property type="nucleotide sequence ID" value="NZ_JANUGQ010000011.1"/>
</dbReference>
<feature type="transmembrane region" description="Helical" evidence="7">
    <location>
        <begin position="265"/>
        <end position="287"/>
    </location>
</feature>
<keyword evidence="5 7" id="KW-0472">Membrane</keyword>
<feature type="transmembrane region" description="Helical" evidence="7">
    <location>
        <begin position="116"/>
        <end position="134"/>
    </location>
</feature>
<dbReference type="Proteomes" id="UP001431313">
    <property type="component" value="Unassembled WGS sequence"/>
</dbReference>
<evidence type="ECO:0000256" key="3">
    <source>
        <dbReference type="ARBA" id="ARBA00022692"/>
    </source>
</evidence>
<evidence type="ECO:0000256" key="6">
    <source>
        <dbReference type="SAM" id="MobiDB-lite"/>
    </source>
</evidence>
<feature type="transmembrane region" description="Helical" evidence="7">
    <location>
        <begin position="91"/>
        <end position="110"/>
    </location>
</feature>
<evidence type="ECO:0000256" key="7">
    <source>
        <dbReference type="SAM" id="Phobius"/>
    </source>
</evidence>
<keyword evidence="4 7" id="KW-1133">Transmembrane helix</keyword>
<comment type="caution">
    <text evidence="8">The sequence shown here is derived from an EMBL/GenBank/DDBJ whole genome shotgun (WGS) entry which is preliminary data.</text>
</comment>
<dbReference type="PANTHER" id="PTHR23513">
    <property type="entry name" value="INTEGRAL MEMBRANE EFFLUX PROTEIN-RELATED"/>
    <property type="match status" value="1"/>
</dbReference>
<dbReference type="Gene3D" id="1.20.1250.20">
    <property type="entry name" value="MFS general substrate transporter like domains"/>
    <property type="match status" value="1"/>
</dbReference>
<organism evidence="8 9">
    <name type="scientific">Streptomyces pyxinae</name>
    <dbReference type="NCBI Taxonomy" id="2970734"/>
    <lineage>
        <taxon>Bacteria</taxon>
        <taxon>Bacillati</taxon>
        <taxon>Actinomycetota</taxon>
        <taxon>Actinomycetes</taxon>
        <taxon>Kitasatosporales</taxon>
        <taxon>Streptomycetaceae</taxon>
        <taxon>Streptomyces</taxon>
    </lineage>
</organism>
<dbReference type="PANTHER" id="PTHR23513:SF6">
    <property type="entry name" value="MAJOR FACILITATOR SUPERFAMILY ASSOCIATED DOMAIN-CONTAINING PROTEIN"/>
    <property type="match status" value="1"/>
</dbReference>
<feature type="region of interest" description="Disordered" evidence="6">
    <location>
        <begin position="218"/>
        <end position="248"/>
    </location>
</feature>
<dbReference type="EMBL" id="JANUGQ010000011">
    <property type="protein sequence ID" value="MCS0636931.1"/>
    <property type="molecule type" value="Genomic_DNA"/>
</dbReference>
<comment type="subcellular location">
    <subcellularLocation>
        <location evidence="1">Cell membrane</location>
        <topology evidence="1">Multi-pass membrane protein</topology>
    </subcellularLocation>
</comment>
<evidence type="ECO:0000313" key="9">
    <source>
        <dbReference type="Proteomes" id="UP001431313"/>
    </source>
</evidence>
<sequence length="443" mass="45626">MTDASVDVRTRSEIWKDFAPVERREVATVGVSTLQSQSTSALLLLLLSLLALDVTGSPASAPLVVAAGALPALLLVRWVRGVNRVLDHRWVMLLSDAGAFAVALVLFVLARGDIQAWQIYLGMALFSSFGAFYLPAMRGWVADQTAGLEQLTWLNAMLAVSTQASVVIGWALGGVLASTIGIGASLGLCALSYAFGIGLQFVVFVVINRAPLRKVGRTGRTGGAGRTGGTGATEAMAHGQADPPAGPSVSPAPGVWRQVFSPSRLGLFTASLLAMELSHVLVFSMFVPLLTGGAPERSWVAGTANACFALAAMASGVLVSGGALGRWVRSRVPGILLVGFAVQAVFGLSAGSTVLAIVLYTVVGLLSGGDAALQSEVQNHWRPAGSSQAFAVFGAVQGPAQLAGSLLIALLLLHLSVTTVYVGTILTLGMGSGLLLIAARSRA</sequence>
<feature type="transmembrane region" description="Helical" evidence="7">
    <location>
        <begin position="336"/>
        <end position="363"/>
    </location>
</feature>
<dbReference type="Pfam" id="PF07690">
    <property type="entry name" value="MFS_1"/>
    <property type="match status" value="1"/>
</dbReference>
<feature type="transmembrane region" description="Helical" evidence="7">
    <location>
        <begin position="154"/>
        <end position="176"/>
    </location>
</feature>
<feature type="transmembrane region" description="Helical" evidence="7">
    <location>
        <begin position="59"/>
        <end position="79"/>
    </location>
</feature>
<keyword evidence="9" id="KW-1185">Reference proteome</keyword>
<accession>A0ABT2CJN9</accession>
<dbReference type="InterPro" id="IPR011701">
    <property type="entry name" value="MFS"/>
</dbReference>
<feature type="transmembrane region" description="Helical" evidence="7">
    <location>
        <begin position="406"/>
        <end position="439"/>
    </location>
</feature>
<feature type="compositionally biased region" description="Gly residues" evidence="6">
    <location>
        <begin position="219"/>
        <end position="231"/>
    </location>
</feature>
<evidence type="ECO:0000256" key="5">
    <source>
        <dbReference type="ARBA" id="ARBA00023136"/>
    </source>
</evidence>
<gene>
    <name evidence="8" type="ORF">NX801_14935</name>
</gene>
<dbReference type="InterPro" id="IPR036259">
    <property type="entry name" value="MFS_trans_sf"/>
</dbReference>
<evidence type="ECO:0000313" key="8">
    <source>
        <dbReference type="EMBL" id="MCS0636931.1"/>
    </source>
</evidence>
<keyword evidence="3 7" id="KW-0812">Transmembrane</keyword>